<dbReference type="PRINTS" id="PR01078">
    <property type="entry name" value="AMINACHANNEL"/>
</dbReference>
<dbReference type="InterPro" id="IPR001873">
    <property type="entry name" value="ENaC"/>
</dbReference>
<name>A0A9N9WYV2_9DIPT</name>
<evidence type="ECO:0000256" key="12">
    <source>
        <dbReference type="RuleBase" id="RU000679"/>
    </source>
</evidence>
<feature type="transmembrane region" description="Helical" evidence="14">
    <location>
        <begin position="33"/>
        <end position="51"/>
    </location>
</feature>
<evidence type="ECO:0000256" key="3">
    <source>
        <dbReference type="ARBA" id="ARBA00022448"/>
    </source>
</evidence>
<feature type="region of interest" description="Disordered" evidence="13">
    <location>
        <begin position="509"/>
        <end position="531"/>
    </location>
</feature>
<evidence type="ECO:0000256" key="1">
    <source>
        <dbReference type="ARBA" id="ARBA00004141"/>
    </source>
</evidence>
<dbReference type="Pfam" id="PF00858">
    <property type="entry name" value="ASC"/>
    <property type="match status" value="1"/>
</dbReference>
<dbReference type="Gene3D" id="1.10.287.770">
    <property type="entry name" value="YojJ-like"/>
    <property type="match status" value="1"/>
</dbReference>
<organism evidence="15 16">
    <name type="scientific">Chironomus riparius</name>
    <dbReference type="NCBI Taxonomy" id="315576"/>
    <lineage>
        <taxon>Eukaryota</taxon>
        <taxon>Metazoa</taxon>
        <taxon>Ecdysozoa</taxon>
        <taxon>Arthropoda</taxon>
        <taxon>Hexapoda</taxon>
        <taxon>Insecta</taxon>
        <taxon>Pterygota</taxon>
        <taxon>Neoptera</taxon>
        <taxon>Endopterygota</taxon>
        <taxon>Diptera</taxon>
        <taxon>Nematocera</taxon>
        <taxon>Chironomoidea</taxon>
        <taxon>Chironomidae</taxon>
        <taxon>Chironominae</taxon>
        <taxon>Chironomus</taxon>
    </lineage>
</organism>
<dbReference type="GO" id="GO:0015280">
    <property type="term" value="F:ligand-gated sodium channel activity"/>
    <property type="evidence" value="ECO:0007669"/>
    <property type="project" value="TreeGrafter"/>
</dbReference>
<keyword evidence="16" id="KW-1185">Reference proteome</keyword>
<keyword evidence="8 12" id="KW-0406">Ion transport</keyword>
<feature type="compositionally biased region" description="Basic and acidic residues" evidence="13">
    <location>
        <begin position="509"/>
        <end position="522"/>
    </location>
</feature>
<evidence type="ECO:0000256" key="10">
    <source>
        <dbReference type="ARBA" id="ARBA00023201"/>
    </source>
</evidence>
<evidence type="ECO:0000313" key="16">
    <source>
        <dbReference type="Proteomes" id="UP001153620"/>
    </source>
</evidence>
<dbReference type="PANTHER" id="PTHR11690">
    <property type="entry name" value="AMILORIDE-SENSITIVE SODIUM CHANNEL-RELATED"/>
    <property type="match status" value="1"/>
</dbReference>
<feature type="transmembrane region" description="Helical" evidence="14">
    <location>
        <begin position="476"/>
        <end position="499"/>
    </location>
</feature>
<sequence length="531" mass="60880">MANNCLCESVTSKSSIHGLKYVADPKVSKIGRILWTLVLFLSVIGCAYFSYQIYNEFRQSPDIGLKIQHIAARNVPFPAITICPQSKIRSGFVNYSKVLFAAFSQENVEKEQKKYFELALPLCTASHINLINELNKNFSDSAELDGVDFVATMSEVQFPLNQTFVGMKTEKGFLTDNFEDAVDRVMTSEGFCATYNLQDYPLLFRQDKDLSSDFDSYKNNRSSTWNPLDGYKNDETDQYPKRIFSGTKSKIVFLLAQSGNDIDEACLGPEQGFKIYWHMPNEIPSYMHRSVVVGVEKSKTLVMKATQVRSSDDLQRYDANQRRCFFEDEKPLQFFKSYTKTHCDMECLTNYTLTKCGCVKYFMPRNSSTPVCDITKLECAEDANDNWLENDQSYRENAMPCNCYPSCSTIKYDVLSSMDMDFKTEKTLKIFGDDAQFYEDFPNGTISRFVIEFEDFLIESRENYSGYKLQHLISDFGGLLALFLGCSLISIIEIFYNVITGIFSKKRESEEQKENKPEDKTNSRLINSAYI</sequence>
<dbReference type="InterPro" id="IPR020903">
    <property type="entry name" value="ENaC_CS"/>
</dbReference>
<dbReference type="PROSITE" id="PS01206">
    <property type="entry name" value="ASC"/>
    <property type="match status" value="1"/>
</dbReference>
<reference evidence="15" key="1">
    <citation type="submission" date="2022-01" db="EMBL/GenBank/DDBJ databases">
        <authorList>
            <person name="King R."/>
        </authorList>
    </citation>
    <scope>NUCLEOTIDE SEQUENCE</scope>
</reference>
<gene>
    <name evidence="15" type="ORF">CHIRRI_LOCUS14259</name>
</gene>
<keyword evidence="4 12" id="KW-0894">Sodium channel</keyword>
<dbReference type="AlphaFoldDB" id="A0A9N9WYV2"/>
<dbReference type="OrthoDB" id="6021021at2759"/>
<dbReference type="PANTHER" id="PTHR11690:SF288">
    <property type="entry name" value="AMILORIDE-SENSITIVE NA+ CHANNEL-RELATED"/>
    <property type="match status" value="1"/>
</dbReference>
<evidence type="ECO:0000256" key="9">
    <source>
        <dbReference type="ARBA" id="ARBA00023136"/>
    </source>
</evidence>
<dbReference type="Proteomes" id="UP001153620">
    <property type="component" value="Chromosome 4"/>
</dbReference>
<keyword evidence="3 12" id="KW-0813">Transport</keyword>
<keyword evidence="11 12" id="KW-0407">Ion channel</keyword>
<evidence type="ECO:0000256" key="7">
    <source>
        <dbReference type="ARBA" id="ARBA00023053"/>
    </source>
</evidence>
<keyword evidence="9 14" id="KW-0472">Membrane</keyword>
<dbReference type="Gene3D" id="1.10.287.820">
    <property type="entry name" value="Acid-sensing ion channel domain"/>
    <property type="match status" value="1"/>
</dbReference>
<accession>A0A9N9WYV2</accession>
<keyword evidence="6 14" id="KW-1133">Transmembrane helix</keyword>
<comment type="similarity">
    <text evidence="2 12">Belongs to the amiloride-sensitive sodium channel (TC 1.A.6) family.</text>
</comment>
<keyword evidence="7" id="KW-0915">Sodium</keyword>
<protein>
    <submittedName>
        <fullName evidence="15">Uncharacterized protein</fullName>
    </submittedName>
</protein>
<evidence type="ECO:0000256" key="2">
    <source>
        <dbReference type="ARBA" id="ARBA00007193"/>
    </source>
</evidence>
<evidence type="ECO:0000256" key="11">
    <source>
        <dbReference type="ARBA" id="ARBA00023303"/>
    </source>
</evidence>
<evidence type="ECO:0000256" key="8">
    <source>
        <dbReference type="ARBA" id="ARBA00023065"/>
    </source>
</evidence>
<evidence type="ECO:0000256" key="4">
    <source>
        <dbReference type="ARBA" id="ARBA00022461"/>
    </source>
</evidence>
<keyword evidence="5 12" id="KW-0812">Transmembrane</keyword>
<proteinExistence type="inferred from homology"/>
<dbReference type="EMBL" id="OU895880">
    <property type="protein sequence ID" value="CAG9811450.1"/>
    <property type="molecule type" value="Genomic_DNA"/>
</dbReference>
<keyword evidence="10 12" id="KW-0739">Sodium transport</keyword>
<evidence type="ECO:0000256" key="5">
    <source>
        <dbReference type="ARBA" id="ARBA00022692"/>
    </source>
</evidence>
<reference evidence="15" key="2">
    <citation type="submission" date="2022-10" db="EMBL/GenBank/DDBJ databases">
        <authorList>
            <consortium name="ENA_rothamsted_submissions"/>
            <consortium name="culmorum"/>
            <person name="King R."/>
        </authorList>
    </citation>
    <scope>NUCLEOTIDE SEQUENCE</scope>
</reference>
<evidence type="ECO:0000256" key="13">
    <source>
        <dbReference type="SAM" id="MobiDB-lite"/>
    </source>
</evidence>
<evidence type="ECO:0000313" key="15">
    <source>
        <dbReference type="EMBL" id="CAG9811450.1"/>
    </source>
</evidence>
<comment type="subcellular location">
    <subcellularLocation>
        <location evidence="1">Membrane</location>
        <topology evidence="1">Multi-pass membrane protein</topology>
    </subcellularLocation>
</comment>
<dbReference type="GO" id="GO:0005886">
    <property type="term" value="C:plasma membrane"/>
    <property type="evidence" value="ECO:0007669"/>
    <property type="project" value="TreeGrafter"/>
</dbReference>
<evidence type="ECO:0000256" key="14">
    <source>
        <dbReference type="SAM" id="Phobius"/>
    </source>
</evidence>
<evidence type="ECO:0000256" key="6">
    <source>
        <dbReference type="ARBA" id="ARBA00022989"/>
    </source>
</evidence>